<comment type="caution">
    <text evidence="11">The sequence shown here is derived from an EMBL/GenBank/DDBJ whole genome shotgun (WGS) entry which is preliminary data.</text>
</comment>
<dbReference type="InterPro" id="IPR012259">
    <property type="entry name" value="DHFR"/>
</dbReference>
<dbReference type="Proteomes" id="UP000617340">
    <property type="component" value="Unassembled WGS sequence"/>
</dbReference>
<comment type="pathway">
    <text evidence="1">Cofactor biosynthesis; tetrahydrofolate biosynthesis; 5,6,7,8-tetrahydrofolate from 7,8-dihydrofolate: step 1/1.</text>
</comment>
<evidence type="ECO:0000256" key="9">
    <source>
        <dbReference type="RuleBase" id="RU004474"/>
    </source>
</evidence>
<evidence type="ECO:0000256" key="7">
    <source>
        <dbReference type="ARBA" id="ARBA00025067"/>
    </source>
</evidence>
<reference evidence="11" key="1">
    <citation type="journal article" date="2020" name="G3 (Bethesda)">
        <title>High-Quality Assemblies for Three Invasive Social Wasps from the &lt;i&gt;Vespula&lt;/i&gt; Genus.</title>
        <authorList>
            <person name="Harrop T.W.R."/>
            <person name="Guhlin J."/>
            <person name="McLaughlin G.M."/>
            <person name="Permina E."/>
            <person name="Stockwell P."/>
            <person name="Gilligan J."/>
            <person name="Le Lec M.F."/>
            <person name="Gruber M.A.M."/>
            <person name="Quinn O."/>
            <person name="Lovegrove M."/>
            <person name="Duncan E.J."/>
            <person name="Remnant E.J."/>
            <person name="Van Eeckhoven J."/>
            <person name="Graham B."/>
            <person name="Knapp R.A."/>
            <person name="Langford K.W."/>
            <person name="Kronenberg Z."/>
            <person name="Press M.O."/>
            <person name="Eacker S.M."/>
            <person name="Wilson-Rankin E.E."/>
            <person name="Purcell J."/>
            <person name="Lester P.J."/>
            <person name="Dearden P.K."/>
        </authorList>
    </citation>
    <scope>NUCLEOTIDE SEQUENCE</scope>
    <source>
        <strain evidence="11">Linc-1</strain>
    </source>
</reference>
<dbReference type="Gene3D" id="3.40.430.10">
    <property type="entry name" value="Dihydrofolate Reductase, subunit A"/>
    <property type="match status" value="1"/>
</dbReference>
<protein>
    <recommendedName>
        <fullName evidence="3">dihydrofolate reductase</fullName>
        <ecNumber evidence="3">1.5.1.3</ecNumber>
    </recommendedName>
</protein>
<evidence type="ECO:0000313" key="12">
    <source>
        <dbReference type="Proteomes" id="UP000617340"/>
    </source>
</evidence>
<comment type="similarity">
    <text evidence="2 9">Belongs to the dihydrofolate reductase family.</text>
</comment>
<dbReference type="PROSITE" id="PS51330">
    <property type="entry name" value="DHFR_2"/>
    <property type="match status" value="1"/>
</dbReference>
<proteinExistence type="inferred from homology"/>
<dbReference type="GO" id="GO:0046452">
    <property type="term" value="P:dihydrofolate metabolic process"/>
    <property type="evidence" value="ECO:0007669"/>
    <property type="project" value="TreeGrafter"/>
</dbReference>
<evidence type="ECO:0000256" key="2">
    <source>
        <dbReference type="ARBA" id="ARBA00009539"/>
    </source>
</evidence>
<dbReference type="GO" id="GO:0006730">
    <property type="term" value="P:one-carbon metabolic process"/>
    <property type="evidence" value="ECO:0007669"/>
    <property type="project" value="UniProtKB-KW"/>
</dbReference>
<comment type="function">
    <text evidence="7">Key enzyme in folate metabolism. Catalyzes an essential reaction for de novo glycine and purine synthesis, and for DNA precursor synthesis.</text>
</comment>
<dbReference type="EC" id="1.5.1.3" evidence="3"/>
<dbReference type="InterPro" id="IPR017925">
    <property type="entry name" value="DHFR_CS"/>
</dbReference>
<dbReference type="PANTHER" id="PTHR48069">
    <property type="entry name" value="DIHYDROFOLATE REDUCTASE"/>
    <property type="match status" value="1"/>
</dbReference>
<dbReference type="PROSITE" id="PS00075">
    <property type="entry name" value="DHFR_1"/>
    <property type="match status" value="1"/>
</dbReference>
<dbReference type="GO" id="GO:0046655">
    <property type="term" value="P:folic acid metabolic process"/>
    <property type="evidence" value="ECO:0007669"/>
    <property type="project" value="TreeGrafter"/>
</dbReference>
<dbReference type="GO" id="GO:0046654">
    <property type="term" value="P:tetrahydrofolate biosynthetic process"/>
    <property type="evidence" value="ECO:0007669"/>
    <property type="project" value="UniProtKB-UniPathway"/>
</dbReference>
<evidence type="ECO:0000256" key="3">
    <source>
        <dbReference type="ARBA" id="ARBA00012856"/>
    </source>
</evidence>
<keyword evidence="12" id="KW-1185">Reference proteome</keyword>
<dbReference type="FunFam" id="3.40.430.10:FF:000002">
    <property type="entry name" value="Dihydrofolate reductase"/>
    <property type="match status" value="1"/>
</dbReference>
<evidence type="ECO:0000256" key="4">
    <source>
        <dbReference type="ARBA" id="ARBA00022563"/>
    </source>
</evidence>
<gene>
    <name evidence="11" type="ORF">HZH68_001919</name>
</gene>
<dbReference type="GO" id="GO:0004146">
    <property type="term" value="F:dihydrofolate reductase activity"/>
    <property type="evidence" value="ECO:0007669"/>
    <property type="project" value="UniProtKB-EC"/>
</dbReference>
<dbReference type="CDD" id="cd00209">
    <property type="entry name" value="DHFR"/>
    <property type="match status" value="1"/>
</dbReference>
<dbReference type="InterPro" id="IPR001796">
    <property type="entry name" value="DHFR_dom"/>
</dbReference>
<dbReference type="GO" id="GO:0050661">
    <property type="term" value="F:NADP binding"/>
    <property type="evidence" value="ECO:0007669"/>
    <property type="project" value="InterPro"/>
</dbReference>
<keyword evidence="5" id="KW-0521">NADP</keyword>
<evidence type="ECO:0000259" key="10">
    <source>
        <dbReference type="PROSITE" id="PS51330"/>
    </source>
</evidence>
<organism evidence="11 12">
    <name type="scientific">Vespula germanica</name>
    <name type="common">German yellow jacket</name>
    <name type="synonym">Paravespula germanica</name>
    <dbReference type="NCBI Taxonomy" id="30212"/>
    <lineage>
        <taxon>Eukaryota</taxon>
        <taxon>Metazoa</taxon>
        <taxon>Ecdysozoa</taxon>
        <taxon>Arthropoda</taxon>
        <taxon>Hexapoda</taxon>
        <taxon>Insecta</taxon>
        <taxon>Pterygota</taxon>
        <taxon>Neoptera</taxon>
        <taxon>Endopterygota</taxon>
        <taxon>Hymenoptera</taxon>
        <taxon>Apocrita</taxon>
        <taxon>Aculeata</taxon>
        <taxon>Vespoidea</taxon>
        <taxon>Vespidae</taxon>
        <taxon>Vespinae</taxon>
        <taxon>Vespula</taxon>
    </lineage>
</organism>
<evidence type="ECO:0000313" key="11">
    <source>
        <dbReference type="EMBL" id="KAF7413430.1"/>
    </source>
</evidence>
<dbReference type="EMBL" id="JACSDZ010000002">
    <property type="protein sequence ID" value="KAF7413430.1"/>
    <property type="molecule type" value="Genomic_DNA"/>
</dbReference>
<sequence>MHLKLYVIAAVCEDLGIGMNGNLPWNLKTEMAFFTRMTSKTSNEKKKNVVLMGRKTWDSIPPKYKPLRNRINVVLTRQSLNFGSGTIPCKNISEALDVISRPPLCEEVEKIWVIGGSSVYKEVLELPNFYRLYLTRIKKRFDCDTFFPELSTDLVPVKDPNVPDGIQEENGIRFEYTVYERK</sequence>
<name>A0A834NKF9_VESGE</name>
<dbReference type="Pfam" id="PF00186">
    <property type="entry name" value="DHFR_1"/>
    <property type="match status" value="1"/>
</dbReference>
<dbReference type="AlphaFoldDB" id="A0A834NKF9"/>
<accession>A0A834NKF9</accession>
<dbReference type="GO" id="GO:0005739">
    <property type="term" value="C:mitochondrion"/>
    <property type="evidence" value="ECO:0007669"/>
    <property type="project" value="TreeGrafter"/>
</dbReference>
<dbReference type="InterPro" id="IPR024072">
    <property type="entry name" value="DHFR-like_dom_sf"/>
</dbReference>
<comment type="catalytic activity">
    <reaction evidence="8">
        <text>(6S)-5,6,7,8-tetrahydrofolate + NADP(+) = 7,8-dihydrofolate + NADPH + H(+)</text>
        <dbReference type="Rhea" id="RHEA:15009"/>
        <dbReference type="ChEBI" id="CHEBI:15378"/>
        <dbReference type="ChEBI" id="CHEBI:57451"/>
        <dbReference type="ChEBI" id="CHEBI:57453"/>
        <dbReference type="ChEBI" id="CHEBI:57783"/>
        <dbReference type="ChEBI" id="CHEBI:58349"/>
        <dbReference type="EC" id="1.5.1.3"/>
    </reaction>
</comment>
<evidence type="ECO:0000256" key="1">
    <source>
        <dbReference type="ARBA" id="ARBA00004903"/>
    </source>
</evidence>
<evidence type="ECO:0000256" key="6">
    <source>
        <dbReference type="ARBA" id="ARBA00023002"/>
    </source>
</evidence>
<evidence type="ECO:0000256" key="8">
    <source>
        <dbReference type="ARBA" id="ARBA00048873"/>
    </source>
</evidence>
<dbReference type="UniPathway" id="UPA00077">
    <property type="reaction ID" value="UER00158"/>
</dbReference>
<keyword evidence="6" id="KW-0560">Oxidoreductase</keyword>
<evidence type="ECO:0000256" key="5">
    <source>
        <dbReference type="ARBA" id="ARBA00022857"/>
    </source>
</evidence>
<dbReference type="PRINTS" id="PR00070">
    <property type="entry name" value="DHFR"/>
</dbReference>
<keyword evidence="4" id="KW-0554">One-carbon metabolism</keyword>
<dbReference type="SUPFAM" id="SSF53597">
    <property type="entry name" value="Dihydrofolate reductase-like"/>
    <property type="match status" value="1"/>
</dbReference>
<feature type="domain" description="DHFR" evidence="10">
    <location>
        <begin position="4"/>
        <end position="181"/>
    </location>
</feature>
<dbReference type="PANTHER" id="PTHR48069:SF3">
    <property type="entry name" value="DIHYDROFOLATE REDUCTASE"/>
    <property type="match status" value="1"/>
</dbReference>